<evidence type="ECO:0000313" key="2">
    <source>
        <dbReference type="Proteomes" id="UP000789831"/>
    </source>
</evidence>
<dbReference type="OrthoDB" id="2439588at2759"/>
<accession>A0A9N9GKY5</accession>
<dbReference type="EMBL" id="CAJVPL010002404">
    <property type="protein sequence ID" value="CAG8609395.1"/>
    <property type="molecule type" value="Genomic_DNA"/>
</dbReference>
<dbReference type="Proteomes" id="UP000789831">
    <property type="component" value="Unassembled WGS sequence"/>
</dbReference>
<dbReference type="AlphaFoldDB" id="A0A9N9GKY5"/>
<keyword evidence="2" id="KW-1185">Reference proteome</keyword>
<comment type="caution">
    <text evidence="1">The sequence shown here is derived from an EMBL/GenBank/DDBJ whole genome shotgun (WGS) entry which is preliminary data.</text>
</comment>
<name>A0A9N9GKY5_9GLOM</name>
<organism evidence="1 2">
    <name type="scientific">Ambispora gerdemannii</name>
    <dbReference type="NCBI Taxonomy" id="144530"/>
    <lineage>
        <taxon>Eukaryota</taxon>
        <taxon>Fungi</taxon>
        <taxon>Fungi incertae sedis</taxon>
        <taxon>Mucoromycota</taxon>
        <taxon>Glomeromycotina</taxon>
        <taxon>Glomeromycetes</taxon>
        <taxon>Archaeosporales</taxon>
        <taxon>Ambisporaceae</taxon>
        <taxon>Ambispora</taxon>
    </lineage>
</organism>
<protein>
    <submittedName>
        <fullName evidence="1">5964_t:CDS:1</fullName>
    </submittedName>
</protein>
<evidence type="ECO:0000313" key="1">
    <source>
        <dbReference type="EMBL" id="CAG8609395.1"/>
    </source>
</evidence>
<feature type="non-terminal residue" evidence="1">
    <location>
        <position position="1"/>
    </location>
</feature>
<reference evidence="1" key="1">
    <citation type="submission" date="2021-06" db="EMBL/GenBank/DDBJ databases">
        <authorList>
            <person name="Kallberg Y."/>
            <person name="Tangrot J."/>
            <person name="Rosling A."/>
        </authorList>
    </citation>
    <scope>NUCLEOTIDE SEQUENCE</scope>
    <source>
        <strain evidence="1">MT106</strain>
    </source>
</reference>
<proteinExistence type="predicted"/>
<gene>
    <name evidence="1" type="ORF">AGERDE_LOCUS9514</name>
</gene>
<sequence length="388" mass="44093">DREFDYLGISPEEAWEDLEDAYTRYLNALEQTDSDETLDKERTQNNFIITYLQLREQFAEREVQADSHDVACRTISANMGKVGKNVISWTKTAINDSQNPFVISVDETVIVKEERGLKRKREDKSYNDQKNNEYTTAIKANISPCPDLPRAKNYLTEGEINRLMDTLKEVIKEEKEKINKSVESFLEALLLSDIISIHHLAKECGARGVSGLCNLLQKSAEEMQDNDKKNIQDCLLNVDVEDDATIYVGKCIEETNVWISRFSGKCQSERSVDMFIVGPYAKTPCTIFLYGENRSDADREDKTERSGTSRVGKACDFLYRSLSRESGIGENSGPEHKDNHDKSITNFIEVIKVAKSQHKKLGNSIIEQCDLPPFSNKRGFIRNLGLGF</sequence>